<protein>
    <submittedName>
        <fullName evidence="1">Uncharacterized protein</fullName>
    </submittedName>
</protein>
<name>A0A8S5NFY3_9CAUD</name>
<dbReference type="EMBL" id="BK015155">
    <property type="protein sequence ID" value="DAD93226.1"/>
    <property type="molecule type" value="Genomic_DNA"/>
</dbReference>
<evidence type="ECO:0000313" key="1">
    <source>
        <dbReference type="EMBL" id="DAD93226.1"/>
    </source>
</evidence>
<reference evidence="1" key="1">
    <citation type="journal article" date="2021" name="Proc. Natl. Acad. Sci. U.S.A.">
        <title>A Catalog of Tens of Thousands of Viruses from Human Metagenomes Reveals Hidden Associations with Chronic Diseases.</title>
        <authorList>
            <person name="Tisza M.J."/>
            <person name="Buck C.B."/>
        </authorList>
    </citation>
    <scope>NUCLEOTIDE SEQUENCE</scope>
    <source>
        <strain evidence="1">CtUSJ1</strain>
    </source>
</reference>
<accession>A0A8S5NFY3</accession>
<sequence>MNHTGEYMTDKEYRELGKEYLEPIKLISMKIKSLKEDLKHLQSDITTIGAVDYSKERLSGGGTPGGLDRQIVRLESKRDAVHKEIGALIDERETAAEIINQCTIGKTNILLMREYIDGESAKYAKSFTDLGKTQAAELKTLGLIKVGKFLHDTYYPSMYTAKSV</sequence>
<proteinExistence type="predicted"/>
<organism evidence="1">
    <name type="scientific">Podoviridae sp. ctUSJ1</name>
    <dbReference type="NCBI Taxonomy" id="2826558"/>
    <lineage>
        <taxon>Viruses</taxon>
        <taxon>Duplodnaviria</taxon>
        <taxon>Heunggongvirae</taxon>
        <taxon>Uroviricota</taxon>
        <taxon>Caudoviricetes</taxon>
    </lineage>
</organism>